<dbReference type="Proteomes" id="UP000238176">
    <property type="component" value="Unassembled WGS sequence"/>
</dbReference>
<gene>
    <name evidence="2" type="ORF">B0I28_104329</name>
</gene>
<dbReference type="InterPro" id="IPR037401">
    <property type="entry name" value="SnoaL-like"/>
</dbReference>
<dbReference type="RefSeq" id="WP_106364258.1">
    <property type="nucleotide sequence ID" value="NZ_PVTJ01000004.1"/>
</dbReference>
<keyword evidence="3" id="KW-1185">Reference proteome</keyword>
<dbReference type="AlphaFoldDB" id="A0A2T0UMN3"/>
<comment type="caution">
    <text evidence="2">The sequence shown here is derived from an EMBL/GenBank/DDBJ whole genome shotgun (WGS) entry which is preliminary data.</text>
</comment>
<proteinExistence type="predicted"/>
<dbReference type="InterPro" id="IPR032710">
    <property type="entry name" value="NTF2-like_dom_sf"/>
</dbReference>
<dbReference type="Gene3D" id="3.10.450.50">
    <property type="match status" value="1"/>
</dbReference>
<evidence type="ECO:0000259" key="1">
    <source>
        <dbReference type="Pfam" id="PF13577"/>
    </source>
</evidence>
<name>A0A2T0UMN3_9ACTN</name>
<dbReference type="Pfam" id="PF13577">
    <property type="entry name" value="SnoaL_4"/>
    <property type="match status" value="1"/>
</dbReference>
<organism evidence="2 3">
    <name type="scientific">Glycomyces artemisiae</name>
    <dbReference type="NCBI Taxonomy" id="1076443"/>
    <lineage>
        <taxon>Bacteria</taxon>
        <taxon>Bacillati</taxon>
        <taxon>Actinomycetota</taxon>
        <taxon>Actinomycetes</taxon>
        <taxon>Glycomycetales</taxon>
        <taxon>Glycomycetaceae</taxon>
        <taxon>Glycomyces</taxon>
    </lineage>
</organism>
<evidence type="ECO:0000313" key="2">
    <source>
        <dbReference type="EMBL" id="PRY59170.1"/>
    </source>
</evidence>
<dbReference type="OrthoDB" id="981191at2"/>
<protein>
    <submittedName>
        <fullName evidence="2">SnoaL-like protein</fullName>
    </submittedName>
</protein>
<accession>A0A2T0UMN3</accession>
<evidence type="ECO:0000313" key="3">
    <source>
        <dbReference type="Proteomes" id="UP000238176"/>
    </source>
</evidence>
<reference evidence="2 3" key="1">
    <citation type="submission" date="2018-03" db="EMBL/GenBank/DDBJ databases">
        <title>Genomic Encyclopedia of Type Strains, Phase III (KMG-III): the genomes of soil and plant-associated and newly described type strains.</title>
        <authorList>
            <person name="Whitman W."/>
        </authorList>
    </citation>
    <scope>NUCLEOTIDE SEQUENCE [LARGE SCALE GENOMIC DNA]</scope>
    <source>
        <strain evidence="2 3">CGMCC 4.7067</strain>
    </source>
</reference>
<dbReference type="SUPFAM" id="SSF54427">
    <property type="entry name" value="NTF2-like"/>
    <property type="match status" value="1"/>
</dbReference>
<sequence length="144" mass="15668">MDSADILRRLADRAELEDLVARHSVWVDEGRWDETDRIFTGDVVITSPRGGELHGIDAVVEHVRRSQGTFARTLHNKANLVIDLDGDTADVRAHDIGVFAIDDATAQVAAGIARYRAVRTPAGWRFAGLALEAVALTAAIDRAL</sequence>
<dbReference type="EMBL" id="PVTJ01000004">
    <property type="protein sequence ID" value="PRY59170.1"/>
    <property type="molecule type" value="Genomic_DNA"/>
</dbReference>
<feature type="domain" description="SnoaL-like" evidence="1">
    <location>
        <begin position="8"/>
        <end position="127"/>
    </location>
</feature>
<dbReference type="CDD" id="cd00531">
    <property type="entry name" value="NTF2_like"/>
    <property type="match status" value="1"/>
</dbReference>